<dbReference type="InterPro" id="IPR036318">
    <property type="entry name" value="FAD-bd_PCMH-like_sf"/>
</dbReference>
<feature type="transmembrane region" description="Helical" evidence="11">
    <location>
        <begin position="96"/>
        <end position="116"/>
    </location>
</feature>
<evidence type="ECO:0000259" key="13">
    <source>
        <dbReference type="PROSITE" id="PS51846"/>
    </source>
</evidence>
<dbReference type="Proteomes" id="UP001214043">
    <property type="component" value="Chromosome"/>
</dbReference>
<organism evidence="14 15">
    <name type="scientific">Hyphococcus flavus</name>
    <dbReference type="NCBI Taxonomy" id="1866326"/>
    <lineage>
        <taxon>Bacteria</taxon>
        <taxon>Pseudomonadati</taxon>
        <taxon>Pseudomonadota</taxon>
        <taxon>Alphaproteobacteria</taxon>
        <taxon>Parvularculales</taxon>
        <taxon>Parvularculaceae</taxon>
        <taxon>Hyphococcus</taxon>
    </lineage>
</organism>
<gene>
    <name evidence="14" type="ORF">PUV54_00830</name>
</gene>
<dbReference type="RefSeq" id="WP_274493619.1">
    <property type="nucleotide sequence ID" value="NZ_CP118166.1"/>
</dbReference>
<dbReference type="CDD" id="cd04590">
    <property type="entry name" value="CBS_pair_CorC_HlyC_assoc"/>
    <property type="match status" value="1"/>
</dbReference>
<dbReference type="KEGG" id="hfl:PUV54_00830"/>
<feature type="domain" description="CBS" evidence="12">
    <location>
        <begin position="214"/>
        <end position="276"/>
    </location>
</feature>
<dbReference type="PANTHER" id="PTHR22777:SF32">
    <property type="entry name" value="UPF0053 INNER MEMBRANE PROTEIN YFJD"/>
    <property type="match status" value="1"/>
</dbReference>
<name>A0AAE9ZEN7_9PROT</name>
<feature type="domain" description="CNNM transmembrane" evidence="13">
    <location>
        <begin position="4"/>
        <end position="195"/>
    </location>
</feature>
<feature type="domain" description="CBS" evidence="12">
    <location>
        <begin position="282"/>
        <end position="339"/>
    </location>
</feature>
<dbReference type="Pfam" id="PF03471">
    <property type="entry name" value="CorC_HlyC"/>
    <property type="match status" value="1"/>
</dbReference>
<keyword evidence="15" id="KW-1185">Reference proteome</keyword>
<dbReference type="InterPro" id="IPR044751">
    <property type="entry name" value="Ion_transp-like_CBS"/>
</dbReference>
<protein>
    <submittedName>
        <fullName evidence="14">HlyC/CorC family transporter</fullName>
    </submittedName>
</protein>
<dbReference type="InterPro" id="IPR000644">
    <property type="entry name" value="CBS_dom"/>
</dbReference>
<dbReference type="PANTHER" id="PTHR22777">
    <property type="entry name" value="HEMOLYSIN-RELATED"/>
    <property type="match status" value="1"/>
</dbReference>
<dbReference type="GO" id="GO:0050660">
    <property type="term" value="F:flavin adenine dinucleotide binding"/>
    <property type="evidence" value="ECO:0007669"/>
    <property type="project" value="InterPro"/>
</dbReference>
<dbReference type="PROSITE" id="PS51371">
    <property type="entry name" value="CBS"/>
    <property type="match status" value="2"/>
</dbReference>
<dbReference type="SMART" id="SM01091">
    <property type="entry name" value="CorC_HlyC"/>
    <property type="match status" value="1"/>
</dbReference>
<dbReference type="InterPro" id="IPR046342">
    <property type="entry name" value="CBS_dom_sf"/>
</dbReference>
<dbReference type="PROSITE" id="PS51846">
    <property type="entry name" value="CNNM"/>
    <property type="match status" value="1"/>
</dbReference>
<evidence type="ECO:0000313" key="15">
    <source>
        <dbReference type="Proteomes" id="UP001214043"/>
    </source>
</evidence>
<feature type="transmembrane region" description="Helical" evidence="11">
    <location>
        <begin position="64"/>
        <end position="90"/>
    </location>
</feature>
<dbReference type="Pfam" id="PF00571">
    <property type="entry name" value="CBS"/>
    <property type="match status" value="2"/>
</dbReference>
<keyword evidence="4 10" id="KW-0812">Transmembrane</keyword>
<evidence type="ECO:0000259" key="12">
    <source>
        <dbReference type="PROSITE" id="PS51371"/>
    </source>
</evidence>
<keyword evidence="6 10" id="KW-1133">Transmembrane helix</keyword>
<dbReference type="Gene3D" id="3.10.580.10">
    <property type="entry name" value="CBS-domain"/>
    <property type="match status" value="1"/>
</dbReference>
<evidence type="ECO:0000256" key="4">
    <source>
        <dbReference type="ARBA" id="ARBA00022692"/>
    </source>
</evidence>
<dbReference type="Gene3D" id="3.30.465.10">
    <property type="match status" value="1"/>
</dbReference>
<dbReference type="AlphaFoldDB" id="A0AAE9ZEN7"/>
<dbReference type="EMBL" id="CP118166">
    <property type="protein sequence ID" value="WDI31732.1"/>
    <property type="molecule type" value="Genomic_DNA"/>
</dbReference>
<dbReference type="FunFam" id="3.10.580.10:FF:000002">
    <property type="entry name" value="Magnesium/cobalt efflux protein CorC"/>
    <property type="match status" value="1"/>
</dbReference>
<keyword evidence="7 9" id="KW-0129">CBS domain</keyword>
<feature type="transmembrane region" description="Helical" evidence="11">
    <location>
        <begin position="6"/>
        <end position="32"/>
    </location>
</feature>
<evidence type="ECO:0000313" key="14">
    <source>
        <dbReference type="EMBL" id="WDI31732.1"/>
    </source>
</evidence>
<sequence length="430" mass="47699">MSELEPSFFFSIGSIVLLLLLSAFFSGSETALTATSKARMHKLEADGDLSARRVNLLIRDKERLIGAILLGNNLVNILATSIATTLLISFFGEAGVANIVATVVMTALVLVCSEVTPKTLAISRPDSFAMVVAPIMRWVVFTFAPITRIVQLIVRGFLHLFGIDVSKDSAVFSVADELRGAIDLHHSEGRVDKESRDLIRGALDLNEIRTEEIMIHRKSIEMLDLDRPNEAIIRQALKSAHTRLPLYRENPDNIIGILHAKDLLRALWDAEGDADAVDFEALAREPYFAPETTTLQEQLDAFKLKQEHFALIVDEYGALMGLVTLEDILEEIVGEIEDEYDSPVQGVRPQGDGSLNVDGDVTIRDLNRAMDWNLPDDEAVTLAGLVIHEAQSIPEVGQTFSYHGFRFKILRRRRNQITALKITPIAESAF</sequence>
<dbReference type="SUPFAM" id="SSF54631">
    <property type="entry name" value="CBS-domain pair"/>
    <property type="match status" value="1"/>
</dbReference>
<evidence type="ECO:0000256" key="11">
    <source>
        <dbReference type="SAM" id="Phobius"/>
    </source>
</evidence>
<feature type="transmembrane region" description="Helical" evidence="11">
    <location>
        <begin position="128"/>
        <end position="146"/>
    </location>
</feature>
<evidence type="ECO:0000256" key="6">
    <source>
        <dbReference type="ARBA" id="ARBA00022989"/>
    </source>
</evidence>
<keyword evidence="5" id="KW-0677">Repeat</keyword>
<dbReference type="InterPro" id="IPR002550">
    <property type="entry name" value="CNNM"/>
</dbReference>
<keyword evidence="8 10" id="KW-0472">Membrane</keyword>
<comment type="similarity">
    <text evidence="2">Belongs to the UPF0053 family. Hemolysin C subfamily.</text>
</comment>
<comment type="subcellular location">
    <subcellularLocation>
        <location evidence="1">Cell membrane</location>
        <topology evidence="1">Multi-pass membrane protein</topology>
    </subcellularLocation>
</comment>
<evidence type="ECO:0000256" key="5">
    <source>
        <dbReference type="ARBA" id="ARBA00022737"/>
    </source>
</evidence>
<dbReference type="InterPro" id="IPR016169">
    <property type="entry name" value="FAD-bd_PCMH_sub2"/>
</dbReference>
<evidence type="ECO:0000256" key="3">
    <source>
        <dbReference type="ARBA" id="ARBA00022475"/>
    </source>
</evidence>
<keyword evidence="3" id="KW-1003">Cell membrane</keyword>
<evidence type="ECO:0000256" key="8">
    <source>
        <dbReference type="ARBA" id="ARBA00023136"/>
    </source>
</evidence>
<evidence type="ECO:0000256" key="1">
    <source>
        <dbReference type="ARBA" id="ARBA00004651"/>
    </source>
</evidence>
<proteinExistence type="inferred from homology"/>
<dbReference type="InterPro" id="IPR005170">
    <property type="entry name" value="Transptr-assoc_dom"/>
</dbReference>
<evidence type="ECO:0000256" key="10">
    <source>
        <dbReference type="PROSITE-ProRule" id="PRU01193"/>
    </source>
</evidence>
<dbReference type="Pfam" id="PF01595">
    <property type="entry name" value="CNNM"/>
    <property type="match status" value="1"/>
</dbReference>
<dbReference type="GO" id="GO:0005886">
    <property type="term" value="C:plasma membrane"/>
    <property type="evidence" value="ECO:0007669"/>
    <property type="project" value="UniProtKB-SubCell"/>
</dbReference>
<accession>A0AAE9ZEN7</accession>
<evidence type="ECO:0000256" key="9">
    <source>
        <dbReference type="PROSITE-ProRule" id="PRU00703"/>
    </source>
</evidence>
<evidence type="ECO:0000256" key="7">
    <source>
        <dbReference type="ARBA" id="ARBA00023122"/>
    </source>
</evidence>
<reference evidence="14" key="1">
    <citation type="submission" date="2023-02" db="EMBL/GenBank/DDBJ databases">
        <title>Genome sequence of Hyphococcus flavus.</title>
        <authorList>
            <person name="Rong J.-C."/>
            <person name="Zhao Q."/>
            <person name="Yi M."/>
            <person name="Wu J.-Y."/>
        </authorList>
    </citation>
    <scope>NUCLEOTIDE SEQUENCE</scope>
    <source>
        <strain evidence="14">MCCC 1K03223</strain>
    </source>
</reference>
<dbReference type="SUPFAM" id="SSF56176">
    <property type="entry name" value="FAD-binding/transporter-associated domain-like"/>
    <property type="match status" value="1"/>
</dbReference>
<evidence type="ECO:0000256" key="2">
    <source>
        <dbReference type="ARBA" id="ARBA00006446"/>
    </source>
</evidence>